<dbReference type="Gene3D" id="3.10.450.50">
    <property type="match status" value="1"/>
</dbReference>
<sequence length="140" mass="15751">MSTPSNSELLNFIDVLAETGSHYRMDEMEALYTDDLAFLVLTAEGGIARLSREEMFQEFRERGAAGEPPLSTEKRVLHVEQDGDTAVAVLYRRMGVSADPALYELRLRRTSGRWQVCGETVSPWPDLEKAIGFLPPRQFA</sequence>
<evidence type="ECO:0000313" key="1">
    <source>
        <dbReference type="EMBL" id="OBU66139.1"/>
    </source>
</evidence>
<evidence type="ECO:0000313" key="2">
    <source>
        <dbReference type="Proteomes" id="UP000092256"/>
    </source>
</evidence>
<evidence type="ECO:0008006" key="3">
    <source>
        <dbReference type="Google" id="ProtNLM"/>
    </source>
</evidence>
<comment type="caution">
    <text evidence="1">The sequence shown here is derived from an EMBL/GenBank/DDBJ whole genome shotgun (WGS) entry which is preliminary data.</text>
</comment>
<proteinExistence type="predicted"/>
<organism evidence="1 2">
    <name type="scientific">Stenotrophomonas maltophilia</name>
    <name type="common">Pseudomonas maltophilia</name>
    <name type="synonym">Xanthomonas maltophilia</name>
    <dbReference type="NCBI Taxonomy" id="40324"/>
    <lineage>
        <taxon>Bacteria</taxon>
        <taxon>Pseudomonadati</taxon>
        <taxon>Pseudomonadota</taxon>
        <taxon>Gammaproteobacteria</taxon>
        <taxon>Lysobacterales</taxon>
        <taxon>Lysobacteraceae</taxon>
        <taxon>Stenotrophomonas</taxon>
        <taxon>Stenotrophomonas maltophilia group</taxon>
    </lineage>
</organism>
<dbReference type="OrthoDB" id="8602165at2"/>
<dbReference type="SUPFAM" id="SSF54427">
    <property type="entry name" value="NTF2-like"/>
    <property type="match status" value="1"/>
</dbReference>
<dbReference type="AlphaFoldDB" id="A0A1A6XU79"/>
<dbReference type="RefSeq" id="WP_065199807.1">
    <property type="nucleotide sequence ID" value="NZ_LYVJ01000009.1"/>
</dbReference>
<dbReference type="InterPro" id="IPR032710">
    <property type="entry name" value="NTF2-like_dom_sf"/>
</dbReference>
<dbReference type="EMBL" id="LYVJ01000009">
    <property type="protein sequence ID" value="OBU66139.1"/>
    <property type="molecule type" value="Genomic_DNA"/>
</dbReference>
<reference evidence="1 2" key="1">
    <citation type="submission" date="2016-05" db="EMBL/GenBank/DDBJ databases">
        <title>Draft Genome Sequences of Stenotrophomonas maltophilia Strains Sm32COP, Sm41DVV, Sm46PAILV, SmF3, SmF22, SmSOFb1 and SmCVFa1, Isolated from Different Manures, in France.</title>
        <authorList>
            <person name="Nazaret S."/>
            <person name="Bodilis J."/>
        </authorList>
    </citation>
    <scope>NUCLEOTIDE SEQUENCE [LARGE SCALE GENOMIC DNA]</scope>
    <source>
        <strain evidence="1 2">Sm46PAILV</strain>
    </source>
</reference>
<protein>
    <recommendedName>
        <fullName evidence="3">Nuclear transport factor 2 family protein</fullName>
    </recommendedName>
</protein>
<name>A0A1A6XU79_STEMA</name>
<accession>A0A1A6XU79</accession>
<gene>
    <name evidence="1" type="ORF">A9K58_12885</name>
</gene>
<dbReference type="Proteomes" id="UP000092256">
    <property type="component" value="Unassembled WGS sequence"/>
</dbReference>